<evidence type="ECO:0000313" key="4">
    <source>
        <dbReference type="Proteomes" id="UP000598360"/>
    </source>
</evidence>
<dbReference type="RefSeq" id="WP_193929755.1">
    <property type="nucleotide sequence ID" value="NZ_JADEYC010000037.1"/>
</dbReference>
<dbReference type="InterPro" id="IPR012925">
    <property type="entry name" value="TipAS_dom"/>
</dbReference>
<evidence type="ECO:0000313" key="3">
    <source>
        <dbReference type="EMBL" id="MBE9376259.1"/>
    </source>
</evidence>
<dbReference type="InterPro" id="IPR036244">
    <property type="entry name" value="TipA-like_antibiotic-bd"/>
</dbReference>
<keyword evidence="4" id="KW-1185">Reference proteome</keyword>
<dbReference type="EMBL" id="JADEYC010000037">
    <property type="protein sequence ID" value="MBE9376259.1"/>
    <property type="molecule type" value="Genomic_DNA"/>
</dbReference>
<feature type="domain" description="TipAS antibiotic-recognition" evidence="2">
    <location>
        <begin position="42"/>
        <end position="129"/>
    </location>
</feature>
<dbReference type="Gene3D" id="1.10.490.50">
    <property type="entry name" value="Antibiotic binding domain of TipA-like multidrug resistance regulators"/>
    <property type="match status" value="1"/>
</dbReference>
<evidence type="ECO:0000256" key="1">
    <source>
        <dbReference type="SAM" id="MobiDB-lite"/>
    </source>
</evidence>
<dbReference type="Proteomes" id="UP000598360">
    <property type="component" value="Unassembled WGS sequence"/>
</dbReference>
<name>A0A929BAE0_9PSEU</name>
<proteinExistence type="predicted"/>
<evidence type="ECO:0000259" key="2">
    <source>
        <dbReference type="Pfam" id="PF07739"/>
    </source>
</evidence>
<comment type="caution">
    <text evidence="3">The sequence shown here is derived from an EMBL/GenBank/DDBJ whole genome shotgun (WGS) entry which is preliminary data.</text>
</comment>
<feature type="region of interest" description="Disordered" evidence="1">
    <location>
        <begin position="1"/>
        <end position="39"/>
    </location>
</feature>
<dbReference type="AlphaFoldDB" id="A0A929BAE0"/>
<gene>
    <name evidence="3" type="ORF">IQ251_17555</name>
</gene>
<sequence length="135" mass="15756">MQPVFGNSGLDQAEAEEDGTALLGYSPQDRSPREEAERRALAQKIGSDWNRISSRIAELFAAGVPENDPRTQQVVDEHYRWLQHFWTPDRDSYLRLAQMYVNQPKFRKRIERRKPNGMAAYLRDAMTAYAWARLR</sequence>
<feature type="compositionally biased region" description="Basic and acidic residues" evidence="1">
    <location>
        <begin position="30"/>
        <end position="39"/>
    </location>
</feature>
<organism evidence="3 4">
    <name type="scientific">Saccharopolyspora montiporae</name>
    <dbReference type="NCBI Taxonomy" id="2781240"/>
    <lineage>
        <taxon>Bacteria</taxon>
        <taxon>Bacillati</taxon>
        <taxon>Actinomycetota</taxon>
        <taxon>Actinomycetes</taxon>
        <taxon>Pseudonocardiales</taxon>
        <taxon>Pseudonocardiaceae</taxon>
        <taxon>Saccharopolyspora</taxon>
    </lineage>
</organism>
<reference evidence="3" key="1">
    <citation type="submission" date="2020-10" db="EMBL/GenBank/DDBJ databases">
        <title>Diversity and distribution of actinomycetes associated with coral in the coast of Hainan.</title>
        <authorList>
            <person name="Li F."/>
        </authorList>
    </citation>
    <scope>NUCLEOTIDE SEQUENCE</scope>
    <source>
        <strain evidence="3">HNM0983</strain>
    </source>
</reference>
<dbReference type="Pfam" id="PF07739">
    <property type="entry name" value="TipAS"/>
    <property type="match status" value="1"/>
</dbReference>
<accession>A0A929BAE0</accession>
<dbReference type="SUPFAM" id="SSF89082">
    <property type="entry name" value="Antibiotic binding domain of TipA-like multidrug resistance regulators"/>
    <property type="match status" value="1"/>
</dbReference>
<protein>
    <submittedName>
        <fullName evidence="3">TipAS antibiotic-recognition domain-containing protein</fullName>
    </submittedName>
</protein>